<proteinExistence type="predicted"/>
<reference evidence="1" key="1">
    <citation type="submission" date="2022-04" db="EMBL/GenBank/DDBJ databases">
        <title>Jade perch genome.</title>
        <authorList>
            <person name="Chao B."/>
        </authorList>
    </citation>
    <scope>NUCLEOTIDE SEQUENCE</scope>
    <source>
        <strain evidence="1">CB-2022</strain>
    </source>
</reference>
<feature type="non-terminal residue" evidence="1">
    <location>
        <position position="1"/>
    </location>
</feature>
<name>A0ACB8W4P2_9TELE</name>
<sequence length="969" mass="106302">SSALLGFIVVEGPMMSSSGSGGMENTVEEIIGRCLSFFAAAPQSCLTLTADAHCSGRVGLDGKLNKCTTKPKAVSCGLGVHISISVLSFAQLLPRIEANFIFANFGRCGAGQAVYSGYISFLAKKQLPAVTGNKVVGEGAVAVRQGKQDFNKACRMAQTDSKVLVLGALAGVAGISLAVVCYQGFKSRRRASSPGLYCSRSNEQRTGFMLVDGPGLPQGQAEVLERLEALIQCVSELKDEMKSLKNALPTLQGQVREELRGRSEARRASPLHRTTPTRRKRAAGTLSGPRAEGRSSEEAESEGGYMTALTDSEEEESNDAEQGDDEQPADELFLLLERIDRLHHGSEYDKRESLSILLEQREEFGQTSTFLWRLIRAYCDVHDVSSSLEEKKTHAEAGKAVGEEAVSLNPTCAESHQWYAIMCGIMAEYDTIQNKIKNGYIFKDHLDKAIELKPQDPMSYYLLGRWCYAVCDTHCATHIALIALYNTHLKHCVKEAKDSYRRKVEQKLRENNMREVWEGVKTITGLNTKTRAVVGGTMERANELNEFFNRFNQSLPPPPPPSPQPPRPLSPPHTSPQTPQHHPPPPPHQHSLHHSSPLTRRWALERLFLSLLRPQVQHAQDRLQLQFAYQPGVGVEDAILYLLHRAHSHLDKGSAAHPLCSSGQTEQDGSGPPADGLDLRLPHWQTTVVRRAEGHHTSDTVVSSTGAPQGTVLAPLLFTLYTSDFCYNSELCHIQKKYADDTAIVVGCIRDDREEESEIGNCVLFYTVVCWGGSISKKDTSRLDKLIRRAGSVVRHEAGLSLVTVAESRTLDKLCWILWTMPATLCTPSSATRGACSVKDCSFPSAGPTGSRTPLSIMPSHSTTPHKGGGGGHRVAQLSWIERKVAATLFGDPPNATVEDALKNFVKVEEIQPGYSKLNYVFLAKCYKDLGQRDKARKMCEAACSMNTVSKEDEEAQKELDLLCPALGV</sequence>
<evidence type="ECO:0000313" key="1">
    <source>
        <dbReference type="EMBL" id="KAI3362975.1"/>
    </source>
</evidence>
<gene>
    <name evidence="1" type="ORF">L3Q82_011656</name>
</gene>
<keyword evidence="2" id="KW-1185">Reference proteome</keyword>
<accession>A0ACB8W4P2</accession>
<dbReference type="EMBL" id="CM041544">
    <property type="protein sequence ID" value="KAI3362975.1"/>
    <property type="molecule type" value="Genomic_DNA"/>
</dbReference>
<protein>
    <submittedName>
        <fullName evidence="1">Uncharacterized protein</fullName>
    </submittedName>
</protein>
<comment type="caution">
    <text evidence="1">The sequence shown here is derived from an EMBL/GenBank/DDBJ whole genome shotgun (WGS) entry which is preliminary data.</text>
</comment>
<dbReference type="Proteomes" id="UP000831701">
    <property type="component" value="Chromosome 14"/>
</dbReference>
<organism evidence="1 2">
    <name type="scientific">Scortum barcoo</name>
    <name type="common">barcoo grunter</name>
    <dbReference type="NCBI Taxonomy" id="214431"/>
    <lineage>
        <taxon>Eukaryota</taxon>
        <taxon>Metazoa</taxon>
        <taxon>Chordata</taxon>
        <taxon>Craniata</taxon>
        <taxon>Vertebrata</taxon>
        <taxon>Euteleostomi</taxon>
        <taxon>Actinopterygii</taxon>
        <taxon>Neopterygii</taxon>
        <taxon>Teleostei</taxon>
        <taxon>Neoteleostei</taxon>
        <taxon>Acanthomorphata</taxon>
        <taxon>Eupercaria</taxon>
        <taxon>Centrarchiformes</taxon>
        <taxon>Terapontoidei</taxon>
        <taxon>Terapontidae</taxon>
        <taxon>Scortum</taxon>
    </lineage>
</organism>
<evidence type="ECO:0000313" key="2">
    <source>
        <dbReference type="Proteomes" id="UP000831701"/>
    </source>
</evidence>